<gene>
    <name evidence="1" type="ORF">HYPBUDRAFT_141836</name>
</gene>
<proteinExistence type="predicted"/>
<keyword evidence="2" id="KW-1185">Reference proteome</keyword>
<dbReference type="GeneID" id="30994347"/>
<protein>
    <submittedName>
        <fullName evidence="1">Uncharacterized protein</fullName>
    </submittedName>
</protein>
<sequence length="69" mass="7466">MPSSSAYVTTGFVDSDEITELPAQQMLASMSNRPALAALNGLISSFPVAKIFTSNSVPIMVYRQQKQDN</sequence>
<dbReference type="AlphaFoldDB" id="A0A1E4RF56"/>
<dbReference type="RefSeq" id="XP_020074966.1">
    <property type="nucleotide sequence ID" value="XM_020219797.1"/>
</dbReference>
<organism evidence="1 2">
    <name type="scientific">Hyphopichia burtonii NRRL Y-1933</name>
    <dbReference type="NCBI Taxonomy" id="984485"/>
    <lineage>
        <taxon>Eukaryota</taxon>
        <taxon>Fungi</taxon>
        <taxon>Dikarya</taxon>
        <taxon>Ascomycota</taxon>
        <taxon>Saccharomycotina</taxon>
        <taxon>Pichiomycetes</taxon>
        <taxon>Debaryomycetaceae</taxon>
        <taxon>Hyphopichia</taxon>
    </lineage>
</organism>
<dbReference type="Proteomes" id="UP000095085">
    <property type="component" value="Unassembled WGS sequence"/>
</dbReference>
<evidence type="ECO:0000313" key="1">
    <source>
        <dbReference type="EMBL" id="ODV65899.1"/>
    </source>
</evidence>
<name>A0A1E4RF56_9ASCO</name>
<accession>A0A1E4RF56</accession>
<dbReference type="EMBL" id="KV454543">
    <property type="protein sequence ID" value="ODV65899.1"/>
    <property type="molecule type" value="Genomic_DNA"/>
</dbReference>
<dbReference type="OrthoDB" id="376826at2759"/>
<reference evidence="2" key="1">
    <citation type="submission" date="2016-05" db="EMBL/GenBank/DDBJ databases">
        <title>Comparative genomics of biotechnologically important yeasts.</title>
        <authorList>
            <consortium name="DOE Joint Genome Institute"/>
            <person name="Riley R."/>
            <person name="Haridas S."/>
            <person name="Wolfe K.H."/>
            <person name="Lopes M.R."/>
            <person name="Hittinger C.T."/>
            <person name="Goker M."/>
            <person name="Salamov A."/>
            <person name="Wisecaver J."/>
            <person name="Long T.M."/>
            <person name="Aerts A.L."/>
            <person name="Barry K."/>
            <person name="Choi C."/>
            <person name="Clum A."/>
            <person name="Coughlan A.Y."/>
            <person name="Deshpande S."/>
            <person name="Douglass A.P."/>
            <person name="Hanson S.J."/>
            <person name="Klenk H.-P."/>
            <person name="Labutti K."/>
            <person name="Lapidus A."/>
            <person name="Lindquist E."/>
            <person name="Lipzen A."/>
            <person name="Meier-Kolthoff J.P."/>
            <person name="Ohm R.A."/>
            <person name="Otillar R.P."/>
            <person name="Pangilinan J."/>
            <person name="Peng Y."/>
            <person name="Rokas A."/>
            <person name="Rosa C.A."/>
            <person name="Scheuner C."/>
            <person name="Sibirny A.A."/>
            <person name="Slot J.C."/>
            <person name="Stielow J.B."/>
            <person name="Sun H."/>
            <person name="Kurtzman C.P."/>
            <person name="Blackwell M."/>
            <person name="Grigoriev I.V."/>
            <person name="Jeffries T.W."/>
        </authorList>
    </citation>
    <scope>NUCLEOTIDE SEQUENCE [LARGE SCALE GENOMIC DNA]</scope>
    <source>
        <strain evidence="2">NRRL Y-1933</strain>
    </source>
</reference>
<evidence type="ECO:0000313" key="2">
    <source>
        <dbReference type="Proteomes" id="UP000095085"/>
    </source>
</evidence>